<keyword evidence="3" id="KW-0969">Cilium</keyword>
<keyword evidence="3" id="KW-0282">Flagellum</keyword>
<comment type="caution">
    <text evidence="3">The sequence shown here is derived from an EMBL/GenBank/DDBJ whole genome shotgun (WGS) entry which is preliminary data.</text>
</comment>
<feature type="region of interest" description="Disordered" evidence="1">
    <location>
        <begin position="208"/>
        <end position="230"/>
    </location>
</feature>
<dbReference type="EMBL" id="MSYM01000011">
    <property type="protein sequence ID" value="OLP07131.1"/>
    <property type="molecule type" value="Genomic_DNA"/>
</dbReference>
<organism evidence="3 4">
    <name type="scientific">Rhodoferax antarcticus ANT.BR</name>
    <dbReference type="NCBI Taxonomy" id="1111071"/>
    <lineage>
        <taxon>Bacteria</taxon>
        <taxon>Pseudomonadati</taxon>
        <taxon>Pseudomonadota</taxon>
        <taxon>Betaproteobacteria</taxon>
        <taxon>Burkholderiales</taxon>
        <taxon>Comamonadaceae</taxon>
        <taxon>Rhodoferax</taxon>
    </lineage>
</organism>
<dbReference type="InterPro" id="IPR038610">
    <property type="entry name" value="FliK-like_C_sf"/>
</dbReference>
<keyword evidence="4" id="KW-1185">Reference proteome</keyword>
<evidence type="ECO:0000256" key="1">
    <source>
        <dbReference type="SAM" id="MobiDB-lite"/>
    </source>
</evidence>
<accession>A0A1Q8YGE1</accession>
<dbReference type="InterPro" id="IPR052563">
    <property type="entry name" value="FliK"/>
</dbReference>
<dbReference type="CDD" id="cd17470">
    <property type="entry name" value="T3SS_Flik_C"/>
    <property type="match status" value="1"/>
</dbReference>
<evidence type="ECO:0000313" key="4">
    <source>
        <dbReference type="Proteomes" id="UP000185911"/>
    </source>
</evidence>
<dbReference type="RefSeq" id="WP_083633855.1">
    <property type="nucleotide sequence ID" value="NZ_MSYM01000011.1"/>
</dbReference>
<feature type="region of interest" description="Disordered" evidence="1">
    <location>
        <begin position="1"/>
        <end position="31"/>
    </location>
</feature>
<protein>
    <submittedName>
        <fullName evidence="3">Putative flagellar hook-length control protein</fullName>
    </submittedName>
</protein>
<name>A0A1Q8YGE1_9BURK</name>
<dbReference type="Pfam" id="PF02120">
    <property type="entry name" value="Flg_hook"/>
    <property type="match status" value="1"/>
</dbReference>
<gene>
    <name evidence="3" type="primary">fliK</name>
    <name evidence="3" type="ORF">BLL52_1882</name>
</gene>
<dbReference type="Proteomes" id="UP000185911">
    <property type="component" value="Unassembled WGS sequence"/>
</dbReference>
<evidence type="ECO:0000259" key="2">
    <source>
        <dbReference type="Pfam" id="PF02120"/>
    </source>
</evidence>
<dbReference type="Gene3D" id="3.30.750.140">
    <property type="match status" value="1"/>
</dbReference>
<dbReference type="PANTHER" id="PTHR37533:SF2">
    <property type="entry name" value="FLAGELLAR HOOK-LENGTH CONTROL PROTEIN"/>
    <property type="match status" value="1"/>
</dbReference>
<feature type="domain" description="Flagellar hook-length control protein-like C-terminal" evidence="2">
    <location>
        <begin position="260"/>
        <end position="340"/>
    </location>
</feature>
<feature type="region of interest" description="Disordered" evidence="1">
    <location>
        <begin position="333"/>
        <end position="364"/>
    </location>
</feature>
<dbReference type="InterPro" id="IPR021136">
    <property type="entry name" value="Flagellar_hook_control-like_C"/>
</dbReference>
<proteinExistence type="predicted"/>
<dbReference type="STRING" id="81479.RA876_03770"/>
<reference evidence="3 4" key="1">
    <citation type="submission" date="2017-01" db="EMBL/GenBank/DDBJ databases">
        <title>Genome sequence of Rhodoferax antarcticus ANT.BR, a psychrophilic purple nonsulfur bacterium from an Antarctic microbial mat.</title>
        <authorList>
            <person name="Baker J."/>
            <person name="Riester C."/>
            <person name="Skinner B."/>
            <person name="Newell A."/>
            <person name="Swingley W."/>
            <person name="Madigan M."/>
            <person name="Jung D."/>
            <person name="Asao M."/>
            <person name="Chen M."/>
            <person name="Loughlin P."/>
            <person name="Pan H."/>
            <person name="Lin S."/>
            <person name="Li N."/>
            <person name="Shaw J."/>
            <person name="Prado M."/>
            <person name="Sherman C."/>
            <person name="Li X."/>
            <person name="Tang J."/>
            <person name="Blankenship R."/>
            <person name="Zhao T."/>
            <person name="Touchman J."/>
            <person name="Sattley M."/>
        </authorList>
    </citation>
    <scope>NUCLEOTIDE SEQUENCE [LARGE SCALE GENOMIC DNA]</scope>
    <source>
        <strain evidence="3 4">ANT.BR</strain>
    </source>
</reference>
<keyword evidence="3" id="KW-0966">Cell projection</keyword>
<dbReference type="AlphaFoldDB" id="A0A1Q8YGE1"/>
<dbReference type="PANTHER" id="PTHR37533">
    <property type="entry name" value="FLAGELLAR HOOK-LENGTH CONTROL PROTEIN"/>
    <property type="match status" value="1"/>
</dbReference>
<sequence>MTIETTRAPEGAKNASTGANRATASARVGAAGAPGDAAAGGGFAGLMSLLSASDAPAEAGDGILGGADAALVASDMPEDKEKNVPLVLDLQALIAPNLIPDALPAAPADTAVRPGSASALLATQLASKSRAASETKLDLGDAGSKPAAGNTDVATLLGHRRASQSHAAVQAQAELRQASLQPGHQPALAALDASRATPILLNAAVLPGSADPRANRPATGQPRSGLEGALGGTVGGRLGISPTYEVAAASAVVAEGAVAETVSYWATNGVQSAELTLDGLGDEPVEVRISVDGDEAQIDFRSNMPEVRQVLESASAQLKAMLSSEGLQLTGMSVGTSGRGGAQDNGRQPRPGARQTTLVSVEPARASSTRVANAAVGQALDLYV</sequence>
<feature type="compositionally biased region" description="Low complexity" evidence="1">
    <location>
        <begin position="19"/>
        <end position="31"/>
    </location>
</feature>
<evidence type="ECO:0000313" key="3">
    <source>
        <dbReference type="EMBL" id="OLP07131.1"/>
    </source>
</evidence>